<proteinExistence type="inferred from homology"/>
<evidence type="ECO:0000256" key="2">
    <source>
        <dbReference type="ARBA" id="ARBA00040808"/>
    </source>
</evidence>
<dbReference type="GO" id="GO:0019901">
    <property type="term" value="F:protein kinase binding"/>
    <property type="evidence" value="ECO:0007669"/>
    <property type="project" value="InterPro"/>
</dbReference>
<reference evidence="3" key="1">
    <citation type="submission" date="2021-02" db="EMBL/GenBank/DDBJ databases">
        <authorList>
            <person name="Bekaert M."/>
        </authorList>
    </citation>
    <scope>NUCLEOTIDE SEQUENCE</scope>
    <source>
        <strain evidence="3">IoA-00</strain>
    </source>
</reference>
<protein>
    <recommendedName>
        <fullName evidence="2">Protein CNPPD1</fullName>
    </recommendedName>
</protein>
<dbReference type="OrthoDB" id="6020664at2759"/>
<dbReference type="InterPro" id="IPR036915">
    <property type="entry name" value="Cyclin-like_sf"/>
</dbReference>
<gene>
    <name evidence="3" type="ORF">LSAA_7067</name>
</gene>
<dbReference type="EMBL" id="HG994582">
    <property type="protein sequence ID" value="CAF2889045.1"/>
    <property type="molecule type" value="Genomic_DNA"/>
</dbReference>
<name>A0A7R8H6T4_LEPSM</name>
<comment type="similarity">
    <text evidence="1">Belongs to the CNPPD1 family.</text>
</comment>
<evidence type="ECO:0000313" key="3">
    <source>
        <dbReference type="EMBL" id="CAF2889045.1"/>
    </source>
</evidence>
<sequence>MVNKCVAVGCRSGYRSKKKDQLVDKPISLHRLRDAIKDRKLKIRTKQRWRSTKYLRFFDRFDILNEEMEDIVDERSEEDLEDEEEEEIRQIFPNYDALSDRLRKTMYYGETLPNYDTPSLSLTEFSVEEFARGEFRRLDQLSISRAAWISQEACASPTSLLIALLYLERLRSSNPGYLAQTSSTDVFLVSLMVASKFLNDDGEEGEVFNEVWASSAGIDKSHINELEINFLSAIDWRIFVSENEFDDVLDNLEQIIARRHFEARGWATYTDLMVLSNKLEFLQLLNFLYQYAIKVTAVCISAYAASLITMVGACCVLNSTPLGPQAVRDSISTIISLGPFTTTQIKDKPTELNSSISYNYPSSIVLENDDEIIIKTLATTIHGHLTLTLLRRIGRVTW</sequence>
<organism evidence="3 4">
    <name type="scientific">Lepeophtheirus salmonis</name>
    <name type="common">Salmon louse</name>
    <name type="synonym">Caligus salmonis</name>
    <dbReference type="NCBI Taxonomy" id="72036"/>
    <lineage>
        <taxon>Eukaryota</taxon>
        <taxon>Metazoa</taxon>
        <taxon>Ecdysozoa</taxon>
        <taxon>Arthropoda</taxon>
        <taxon>Crustacea</taxon>
        <taxon>Multicrustacea</taxon>
        <taxon>Hexanauplia</taxon>
        <taxon>Copepoda</taxon>
        <taxon>Siphonostomatoida</taxon>
        <taxon>Caligidae</taxon>
        <taxon>Lepeophtheirus</taxon>
    </lineage>
</organism>
<dbReference type="Gene3D" id="1.10.472.10">
    <property type="entry name" value="Cyclin-like"/>
    <property type="match status" value="1"/>
</dbReference>
<evidence type="ECO:0000256" key="1">
    <source>
        <dbReference type="ARBA" id="ARBA00038508"/>
    </source>
</evidence>
<evidence type="ECO:0000313" key="4">
    <source>
        <dbReference type="Proteomes" id="UP000675881"/>
    </source>
</evidence>
<dbReference type="AlphaFoldDB" id="A0A7R8H6T4"/>
<dbReference type="Proteomes" id="UP000675881">
    <property type="component" value="Chromosome 3"/>
</dbReference>
<dbReference type="PANTHER" id="PTHR15615:SF108">
    <property type="entry name" value="PROTEIN CNPPD1"/>
    <property type="match status" value="1"/>
</dbReference>
<dbReference type="InterPro" id="IPR013922">
    <property type="entry name" value="Cyclin_PHO80-like"/>
</dbReference>
<dbReference type="CDD" id="cd20557">
    <property type="entry name" value="CYCLIN_ScPCL1-like"/>
    <property type="match status" value="1"/>
</dbReference>
<dbReference type="GO" id="GO:0016538">
    <property type="term" value="F:cyclin-dependent protein serine/threonine kinase regulator activity"/>
    <property type="evidence" value="ECO:0007669"/>
    <property type="project" value="TreeGrafter"/>
</dbReference>
<accession>A0A7R8H6T4</accession>
<dbReference type="GO" id="GO:0005634">
    <property type="term" value="C:nucleus"/>
    <property type="evidence" value="ECO:0007669"/>
    <property type="project" value="TreeGrafter"/>
</dbReference>
<keyword evidence="4" id="KW-1185">Reference proteome</keyword>
<dbReference type="PANTHER" id="PTHR15615">
    <property type="match status" value="1"/>
</dbReference>
<dbReference type="GO" id="GO:0000307">
    <property type="term" value="C:cyclin-dependent protein kinase holoenzyme complex"/>
    <property type="evidence" value="ECO:0007669"/>
    <property type="project" value="TreeGrafter"/>
</dbReference>
<dbReference type="Pfam" id="PF08613">
    <property type="entry name" value="Cyclin"/>
    <property type="match status" value="1"/>
</dbReference>
<dbReference type="SUPFAM" id="SSF47954">
    <property type="entry name" value="Cyclin-like"/>
    <property type="match status" value="1"/>
</dbReference>